<organism evidence="1 2">
    <name type="scientific">Streptomyces huasconensis</name>
    <dbReference type="NCBI Taxonomy" id="1854574"/>
    <lineage>
        <taxon>Bacteria</taxon>
        <taxon>Bacillati</taxon>
        <taxon>Actinomycetota</taxon>
        <taxon>Actinomycetes</taxon>
        <taxon>Kitasatosporales</taxon>
        <taxon>Streptomycetaceae</taxon>
        <taxon>Streptomyces</taxon>
    </lineage>
</organism>
<proteinExistence type="predicted"/>
<comment type="caution">
    <text evidence="1">The sequence shown here is derived from an EMBL/GenBank/DDBJ whole genome shotgun (WGS) entry which is preliminary data.</text>
</comment>
<dbReference type="EMBL" id="JBEYRS010000029">
    <property type="protein sequence ID" value="MEW2367676.1"/>
    <property type="molecule type" value="Genomic_DNA"/>
</dbReference>
<gene>
    <name evidence="1" type="ORF">AB0887_37860</name>
</gene>
<evidence type="ECO:0000313" key="1">
    <source>
        <dbReference type="EMBL" id="MEW2367676.1"/>
    </source>
</evidence>
<accession>A0ABV3M7K5</accession>
<evidence type="ECO:0000313" key="2">
    <source>
        <dbReference type="Proteomes" id="UP001553843"/>
    </source>
</evidence>
<dbReference type="Proteomes" id="UP001553843">
    <property type="component" value="Unassembled WGS sequence"/>
</dbReference>
<reference evidence="1 2" key="1">
    <citation type="submission" date="2024-06" db="EMBL/GenBank/DDBJ databases">
        <title>The Natural Products Discovery Center: Release of the First 8490 Sequenced Strains for Exploring Actinobacteria Biosynthetic Diversity.</title>
        <authorList>
            <person name="Kalkreuter E."/>
            <person name="Kautsar S.A."/>
            <person name="Yang D."/>
            <person name="Bader C.D."/>
            <person name="Teijaro C.N."/>
            <person name="Fluegel L."/>
            <person name="Davis C.M."/>
            <person name="Simpson J.R."/>
            <person name="Lauterbach L."/>
            <person name="Steele A.D."/>
            <person name="Gui C."/>
            <person name="Meng S."/>
            <person name="Li G."/>
            <person name="Viehrig K."/>
            <person name="Ye F."/>
            <person name="Su P."/>
            <person name="Kiefer A.F."/>
            <person name="Nichols A."/>
            <person name="Cepeda A.J."/>
            <person name="Yan W."/>
            <person name="Fan B."/>
            <person name="Jiang Y."/>
            <person name="Adhikari A."/>
            <person name="Zheng C.-J."/>
            <person name="Schuster L."/>
            <person name="Cowan T.M."/>
            <person name="Smanski M.J."/>
            <person name="Chevrette M.G."/>
            <person name="De Carvalho L.P.S."/>
            <person name="Shen B."/>
        </authorList>
    </citation>
    <scope>NUCLEOTIDE SEQUENCE [LARGE SCALE GENOMIC DNA]</scope>
    <source>
        <strain evidence="1 2">NPDC047833</strain>
    </source>
</reference>
<protein>
    <submittedName>
        <fullName evidence="1">Uncharacterized protein</fullName>
    </submittedName>
</protein>
<sequence length="94" mass="10406">MEITEFGSSVVNGFEAITLMPSRDCRHSSVTRHYARTPVSSYEDLSSMLVATLASDSPRNIDVVLEGTQAGRSSGIIENYDVQYVSYLGRFHVE</sequence>
<dbReference type="RefSeq" id="WP_359773800.1">
    <property type="nucleotide sequence ID" value="NZ_JBEYRR010000001.1"/>
</dbReference>
<keyword evidence="2" id="KW-1185">Reference proteome</keyword>
<name>A0ABV3M7K5_9ACTN</name>